<evidence type="ECO:0000256" key="1">
    <source>
        <dbReference type="SAM" id="MobiDB-lite"/>
    </source>
</evidence>
<feature type="region of interest" description="Disordered" evidence="1">
    <location>
        <begin position="165"/>
        <end position="185"/>
    </location>
</feature>
<dbReference type="AlphaFoldDB" id="W4FER2"/>
<dbReference type="GeneID" id="20819908"/>
<evidence type="ECO:0000313" key="2">
    <source>
        <dbReference type="EMBL" id="ETV65311.1"/>
    </source>
</evidence>
<name>W4FER2_APHAT</name>
<accession>W4FER2</accession>
<organism evidence="2">
    <name type="scientific">Aphanomyces astaci</name>
    <name type="common">Crayfish plague agent</name>
    <dbReference type="NCBI Taxonomy" id="112090"/>
    <lineage>
        <taxon>Eukaryota</taxon>
        <taxon>Sar</taxon>
        <taxon>Stramenopiles</taxon>
        <taxon>Oomycota</taxon>
        <taxon>Saprolegniomycetes</taxon>
        <taxon>Saprolegniales</taxon>
        <taxon>Verrucalvaceae</taxon>
        <taxon>Aphanomyces</taxon>
    </lineage>
</organism>
<dbReference type="EMBL" id="KI913240">
    <property type="protein sequence ID" value="ETV65311.1"/>
    <property type="molecule type" value="Genomic_DNA"/>
</dbReference>
<proteinExistence type="predicted"/>
<gene>
    <name evidence="2" type="ORF">H257_17912</name>
</gene>
<protein>
    <submittedName>
        <fullName evidence="2">Uncharacterized protein</fullName>
    </submittedName>
</protein>
<reference evidence="2" key="1">
    <citation type="submission" date="2013-12" db="EMBL/GenBank/DDBJ databases">
        <title>The Genome Sequence of Aphanomyces astaci APO3.</title>
        <authorList>
            <consortium name="The Broad Institute Genomics Platform"/>
            <person name="Russ C."/>
            <person name="Tyler B."/>
            <person name="van West P."/>
            <person name="Dieguez-Uribeondo J."/>
            <person name="Young S.K."/>
            <person name="Zeng Q."/>
            <person name="Gargeya S."/>
            <person name="Fitzgerald M."/>
            <person name="Abouelleil A."/>
            <person name="Alvarado L."/>
            <person name="Chapman S.B."/>
            <person name="Gainer-Dewar J."/>
            <person name="Goldberg J."/>
            <person name="Griggs A."/>
            <person name="Gujja S."/>
            <person name="Hansen M."/>
            <person name="Howarth C."/>
            <person name="Imamovic A."/>
            <person name="Ireland A."/>
            <person name="Larimer J."/>
            <person name="McCowan C."/>
            <person name="Murphy C."/>
            <person name="Pearson M."/>
            <person name="Poon T.W."/>
            <person name="Priest M."/>
            <person name="Roberts A."/>
            <person name="Saif S."/>
            <person name="Shea T."/>
            <person name="Sykes S."/>
            <person name="Wortman J."/>
            <person name="Nusbaum C."/>
            <person name="Birren B."/>
        </authorList>
    </citation>
    <scope>NUCLEOTIDE SEQUENCE [LARGE SCALE GENOMIC DNA]</scope>
    <source>
        <strain evidence="2">APO3</strain>
    </source>
</reference>
<dbReference type="RefSeq" id="XP_009845177.1">
    <property type="nucleotide sequence ID" value="XM_009846875.1"/>
</dbReference>
<dbReference type="VEuPathDB" id="FungiDB:H257_17912"/>
<sequence>MNEDPRNRPADVAAALLTDLCRQTHNTTGTPITPIDLHFADRIIAPPTYPPTATLAGGISLGRCHRFSHEMSPAAIDACADPVRSGVADLTHAMDTTRTLLTPLTTFTAVIGDGVTGLSTSTTSDSSVDQAAARTDHSASFHDAYVTDANQNLGADHCSLQIAIDVSSSEKPPPARQAPSKSVPT</sequence>